<dbReference type="GO" id="GO:0003677">
    <property type="term" value="F:DNA binding"/>
    <property type="evidence" value="ECO:0007669"/>
    <property type="project" value="InterPro"/>
</dbReference>
<comment type="caution">
    <text evidence="2">The sequence shown here is derived from an EMBL/GenBank/DDBJ whole genome shotgun (WGS) entry which is preliminary data.</text>
</comment>
<dbReference type="CDD" id="cd00093">
    <property type="entry name" value="HTH_XRE"/>
    <property type="match status" value="1"/>
</dbReference>
<protein>
    <submittedName>
        <fullName evidence="2">Helix-turn-helix transcriptional regulator</fullName>
    </submittedName>
</protein>
<reference evidence="2 3" key="1">
    <citation type="journal article" date="2017" name="Nat. Commun.">
        <title>In situ click chemistry generation of cyclooxygenase-2 inhibitors.</title>
        <authorList>
            <person name="Bhardwaj A."/>
            <person name="Kaur J."/>
            <person name="Wuest M."/>
            <person name="Wuest F."/>
        </authorList>
    </citation>
    <scope>NUCLEOTIDE SEQUENCE [LARGE SCALE GENOMIC DNA]</scope>
    <source>
        <strain evidence="2">S2_012_000_R3_94</strain>
    </source>
</reference>
<dbReference type="Gene3D" id="1.10.260.40">
    <property type="entry name" value="lambda repressor-like DNA-binding domains"/>
    <property type="match status" value="1"/>
</dbReference>
<feature type="domain" description="HTH cro/C1-type" evidence="1">
    <location>
        <begin position="15"/>
        <end position="68"/>
    </location>
</feature>
<dbReference type="SUPFAM" id="SSF47413">
    <property type="entry name" value="lambda repressor-like DNA-binding domains"/>
    <property type="match status" value="1"/>
</dbReference>
<dbReference type="InterPro" id="IPR001387">
    <property type="entry name" value="Cro/C1-type_HTH"/>
</dbReference>
<dbReference type="EMBL" id="VAFL01000009">
    <property type="protein sequence ID" value="TKW66002.1"/>
    <property type="molecule type" value="Genomic_DNA"/>
</dbReference>
<sequence length="303" mass="33203">MITDRERLAALGGRLRAYRMGTGLSPEKIAAQIGVSRAAMYRYEAGAPIRVDKLARIAEVLGVSLTTLLGAGSEHTASAVTFFSRLQQLEEQSDEITVLFGPVSYLLTTDRFDHALPRVLQESIPEGAPNRARSIAEIGTIMDILGQRKAAWRRRRMTVTSIVSAAEIAQFLQSGFVGKPDLSPRVQAERRDIARAEVMHIIAMIRNPSPGIRIGVIEDSMPGGSFQLIRKGGGKMLAQSPFRLGSYANIRLGVAQLTALEEPVRLHEQVVESLWKNALKQDTGANRLSGLLPENPSFSNRYT</sequence>
<dbReference type="InterPro" id="IPR010982">
    <property type="entry name" value="Lambda_DNA-bd_dom_sf"/>
</dbReference>
<dbReference type="Pfam" id="PF13560">
    <property type="entry name" value="HTH_31"/>
    <property type="match status" value="1"/>
</dbReference>
<dbReference type="PROSITE" id="PS50943">
    <property type="entry name" value="HTH_CROC1"/>
    <property type="match status" value="1"/>
</dbReference>
<gene>
    <name evidence="2" type="ORF">DI616_12725</name>
</gene>
<dbReference type="SMART" id="SM00530">
    <property type="entry name" value="HTH_XRE"/>
    <property type="match status" value="1"/>
</dbReference>
<evidence type="ECO:0000313" key="2">
    <source>
        <dbReference type="EMBL" id="TKW66002.1"/>
    </source>
</evidence>
<proteinExistence type="predicted"/>
<dbReference type="Proteomes" id="UP000315344">
    <property type="component" value="Unassembled WGS sequence"/>
</dbReference>
<evidence type="ECO:0000313" key="3">
    <source>
        <dbReference type="Proteomes" id="UP000315344"/>
    </source>
</evidence>
<name>A0A533I855_PARDE</name>
<accession>A0A533I855</accession>
<evidence type="ECO:0000259" key="1">
    <source>
        <dbReference type="PROSITE" id="PS50943"/>
    </source>
</evidence>
<dbReference type="AlphaFoldDB" id="A0A533I855"/>
<organism evidence="2 3">
    <name type="scientific">Paracoccus denitrificans</name>
    <dbReference type="NCBI Taxonomy" id="266"/>
    <lineage>
        <taxon>Bacteria</taxon>
        <taxon>Pseudomonadati</taxon>
        <taxon>Pseudomonadota</taxon>
        <taxon>Alphaproteobacteria</taxon>
        <taxon>Rhodobacterales</taxon>
        <taxon>Paracoccaceae</taxon>
        <taxon>Paracoccus</taxon>
    </lineage>
</organism>